<organism evidence="2 3">
    <name type="scientific">Apiospora hydei</name>
    <dbReference type="NCBI Taxonomy" id="1337664"/>
    <lineage>
        <taxon>Eukaryota</taxon>
        <taxon>Fungi</taxon>
        <taxon>Dikarya</taxon>
        <taxon>Ascomycota</taxon>
        <taxon>Pezizomycotina</taxon>
        <taxon>Sordariomycetes</taxon>
        <taxon>Xylariomycetidae</taxon>
        <taxon>Amphisphaeriales</taxon>
        <taxon>Apiosporaceae</taxon>
        <taxon>Apiospora</taxon>
    </lineage>
</organism>
<keyword evidence="3" id="KW-1185">Reference proteome</keyword>
<evidence type="ECO:0000313" key="2">
    <source>
        <dbReference type="EMBL" id="KAK8090264.1"/>
    </source>
</evidence>
<comment type="caution">
    <text evidence="2">The sequence shown here is derived from an EMBL/GenBank/DDBJ whole genome shotgun (WGS) entry which is preliminary data.</text>
</comment>
<proteinExistence type="predicted"/>
<feature type="compositionally biased region" description="Basic and acidic residues" evidence="1">
    <location>
        <begin position="94"/>
        <end position="111"/>
    </location>
</feature>
<protein>
    <submittedName>
        <fullName evidence="2">Uncharacterized protein</fullName>
    </submittedName>
</protein>
<feature type="compositionally biased region" description="Low complexity" evidence="1">
    <location>
        <begin position="1"/>
        <end position="16"/>
    </location>
</feature>
<dbReference type="Proteomes" id="UP001433268">
    <property type="component" value="Unassembled WGS sequence"/>
</dbReference>
<evidence type="ECO:0000256" key="1">
    <source>
        <dbReference type="SAM" id="MobiDB-lite"/>
    </source>
</evidence>
<dbReference type="EMBL" id="JAQQWN010000004">
    <property type="protein sequence ID" value="KAK8090264.1"/>
    <property type="molecule type" value="Genomic_DNA"/>
</dbReference>
<accession>A0ABR1X4D2</accession>
<dbReference type="GeneID" id="92042600"/>
<feature type="compositionally biased region" description="Polar residues" evidence="1">
    <location>
        <begin position="50"/>
        <end position="67"/>
    </location>
</feature>
<dbReference type="RefSeq" id="XP_066673158.1">
    <property type="nucleotide sequence ID" value="XM_066809540.1"/>
</dbReference>
<name>A0ABR1X4D2_9PEZI</name>
<gene>
    <name evidence="2" type="ORF">PG997_005225</name>
</gene>
<feature type="region of interest" description="Disordered" evidence="1">
    <location>
        <begin position="1"/>
        <end position="122"/>
    </location>
</feature>
<evidence type="ECO:0000313" key="3">
    <source>
        <dbReference type="Proteomes" id="UP001433268"/>
    </source>
</evidence>
<sequence>MPPYGYYGPPVMAPGMQQVQPPSHSLFDHTSFKPGKQRKQQHGGRDGEKYSQTTTQQRNRSGSVHDNMSQERNGKSKRGKNKRVDNRFAPNDMMWDRSRGQFPTERGERIDMQPPFPLNSPQ</sequence>
<reference evidence="2 3" key="1">
    <citation type="submission" date="2023-01" db="EMBL/GenBank/DDBJ databases">
        <title>Analysis of 21 Apiospora genomes using comparative genomics revels a genus with tremendous synthesis potential of carbohydrate active enzymes and secondary metabolites.</title>
        <authorList>
            <person name="Sorensen T."/>
        </authorList>
    </citation>
    <scope>NUCLEOTIDE SEQUENCE [LARGE SCALE GENOMIC DNA]</scope>
    <source>
        <strain evidence="2 3">CBS 114990</strain>
    </source>
</reference>